<dbReference type="InterPro" id="IPR021115">
    <property type="entry name" value="Pyridoxal-P_BS"/>
</dbReference>
<comment type="caution">
    <text evidence="7">The sequence shown here is derived from an EMBL/GenBank/DDBJ whole genome shotgun (WGS) entry which is preliminary data.</text>
</comment>
<proteinExistence type="inferred from homology"/>
<keyword evidence="4 6" id="KW-0663">Pyridoxal phosphate</keyword>
<dbReference type="PROSITE" id="PS00392">
    <property type="entry name" value="DDC_GAD_HDC_YDC"/>
    <property type="match status" value="1"/>
</dbReference>
<dbReference type="PANTHER" id="PTHR11999:SF70">
    <property type="entry name" value="MIP05841P"/>
    <property type="match status" value="1"/>
</dbReference>
<evidence type="ECO:0000256" key="5">
    <source>
        <dbReference type="ARBA" id="ARBA00023239"/>
    </source>
</evidence>
<dbReference type="CDD" id="cd06450">
    <property type="entry name" value="DOPA_deC_like"/>
    <property type="match status" value="1"/>
</dbReference>
<protein>
    <recommendedName>
        <fullName evidence="9">Tyrosine decarboxylase</fullName>
    </recommendedName>
</protein>
<evidence type="ECO:0000256" key="1">
    <source>
        <dbReference type="ARBA" id="ARBA00001933"/>
    </source>
</evidence>
<evidence type="ECO:0008006" key="9">
    <source>
        <dbReference type="Google" id="ProtNLM"/>
    </source>
</evidence>
<organism evidence="7 8">
    <name type="scientific">Allacma fusca</name>
    <dbReference type="NCBI Taxonomy" id="39272"/>
    <lineage>
        <taxon>Eukaryota</taxon>
        <taxon>Metazoa</taxon>
        <taxon>Ecdysozoa</taxon>
        <taxon>Arthropoda</taxon>
        <taxon>Hexapoda</taxon>
        <taxon>Collembola</taxon>
        <taxon>Symphypleona</taxon>
        <taxon>Sminthuridae</taxon>
        <taxon>Allacma</taxon>
    </lineage>
</organism>
<evidence type="ECO:0000313" key="8">
    <source>
        <dbReference type="Proteomes" id="UP000708208"/>
    </source>
</evidence>
<comment type="cofactor">
    <cofactor evidence="1 6">
        <name>pyridoxal 5'-phosphate</name>
        <dbReference type="ChEBI" id="CHEBI:597326"/>
    </cofactor>
</comment>
<dbReference type="GO" id="GO:0019752">
    <property type="term" value="P:carboxylic acid metabolic process"/>
    <property type="evidence" value="ECO:0007669"/>
    <property type="project" value="InterPro"/>
</dbReference>
<dbReference type="FunFam" id="1.20.1340.10:FF:000001">
    <property type="entry name" value="Histidine decarboxylase"/>
    <property type="match status" value="1"/>
</dbReference>
<dbReference type="PANTHER" id="PTHR11999">
    <property type="entry name" value="GROUP II PYRIDOXAL-5-PHOSPHATE DECARBOXYLASE"/>
    <property type="match status" value="1"/>
</dbReference>
<dbReference type="Proteomes" id="UP000708208">
    <property type="component" value="Unassembled WGS sequence"/>
</dbReference>
<dbReference type="FunFam" id="3.90.1150.10:FF:000018">
    <property type="entry name" value="Histidine decarboxylase"/>
    <property type="match status" value="1"/>
</dbReference>
<sequence length="643" mass="73863">MDSTEFRKRAQELVEYIIRYQETLETRRVTPNVQPGYLKSLIPSQAPEFPDNWENVMKDLDDKIMIGMTHWQHPRFHAYFPAGNSYPSMLADFLSAAIGCIGFSWASAPSCTELEIVVLDWLGQMMGLPEDFLFLSPNSRGGGVIQTSASECILVSILAARFHIIKRLREEYPGEEDEALLAKLIAYSSKEAHSCMEKGCMIAFVKVRGLEADDDFSLRGDTLLEAIQEDIKKGFVPFFVSCTVGTTSCASADNIKEIGPICEEYGIWLHVDSAYAGSAMICQEFRHLFEGIEYASSVNTNGNKWLLTNFDCACYWVKDRFKLNEALTVDPLYLKHSNDQKSIDYRHWGIPLSRRFRSLKLWFVIRMYGVEGLRKYIREHCRLAKVFEKLVRQDPRFEVVNKVMMGLVCFRLRGSNEINEMLLKVINASGRLHMVPSLLKAKYTIRFCVCRENATDDDMRYAWNVIRDFAEVLIILRQDVESFPDAPEDPVDSANTHEIKKEAADLYKSLTSYDAKGQAVRRHSLALSTSTVTDVIGRTNLDQLVKEHLDHRKFHRDTITPTTSINESLHLPVTRRHHDIVYDRRRDREFEAHPERRRFRKDPEDFLIEPLPPESLLQIKQMGIGVGIGIGVCVLFKMLRFFP</sequence>
<name>A0A8J2KVF6_9HEXA</name>
<dbReference type="OrthoDB" id="639767at2759"/>
<evidence type="ECO:0000313" key="7">
    <source>
        <dbReference type="EMBL" id="CAG7822181.1"/>
    </source>
</evidence>
<gene>
    <name evidence="7" type="ORF">AFUS01_LOCUS32465</name>
</gene>
<dbReference type="GO" id="GO:0005737">
    <property type="term" value="C:cytoplasm"/>
    <property type="evidence" value="ECO:0007669"/>
    <property type="project" value="TreeGrafter"/>
</dbReference>
<keyword evidence="3" id="KW-0210">Decarboxylase</keyword>
<dbReference type="Pfam" id="PF00282">
    <property type="entry name" value="Pyridoxal_deC"/>
    <property type="match status" value="1"/>
</dbReference>
<dbReference type="FunFam" id="3.40.640.10:FF:000025">
    <property type="entry name" value="Histidine decarboxylase"/>
    <property type="match status" value="1"/>
</dbReference>
<evidence type="ECO:0000256" key="6">
    <source>
        <dbReference type="PIRSR" id="PIRSR602129-50"/>
    </source>
</evidence>
<evidence type="ECO:0000256" key="2">
    <source>
        <dbReference type="ARBA" id="ARBA00009533"/>
    </source>
</evidence>
<dbReference type="GO" id="GO:0030170">
    <property type="term" value="F:pyridoxal phosphate binding"/>
    <property type="evidence" value="ECO:0007669"/>
    <property type="project" value="InterPro"/>
</dbReference>
<comment type="similarity">
    <text evidence="2">Belongs to the group II decarboxylase family.</text>
</comment>
<dbReference type="InterPro" id="IPR002129">
    <property type="entry name" value="PyrdxlP-dep_de-COase"/>
</dbReference>
<evidence type="ECO:0000256" key="4">
    <source>
        <dbReference type="ARBA" id="ARBA00022898"/>
    </source>
</evidence>
<keyword evidence="5" id="KW-0456">Lyase</keyword>
<keyword evidence="8" id="KW-1185">Reference proteome</keyword>
<reference evidence="7" key="1">
    <citation type="submission" date="2021-06" db="EMBL/GenBank/DDBJ databases">
        <authorList>
            <person name="Hodson N. C."/>
            <person name="Mongue J. A."/>
            <person name="Jaron S. K."/>
        </authorList>
    </citation>
    <scope>NUCLEOTIDE SEQUENCE</scope>
</reference>
<dbReference type="AlphaFoldDB" id="A0A8J2KVF6"/>
<dbReference type="InterPro" id="IPR010977">
    <property type="entry name" value="Aromatic_deC"/>
</dbReference>
<feature type="modified residue" description="N6-(pyridoxal phosphate)lysine" evidence="6">
    <location>
        <position position="304"/>
    </location>
</feature>
<dbReference type="GO" id="GO:0016831">
    <property type="term" value="F:carboxy-lyase activity"/>
    <property type="evidence" value="ECO:0007669"/>
    <property type="project" value="UniProtKB-KW"/>
</dbReference>
<dbReference type="EMBL" id="CAJVCH010525590">
    <property type="protein sequence ID" value="CAG7822181.1"/>
    <property type="molecule type" value="Genomic_DNA"/>
</dbReference>
<evidence type="ECO:0000256" key="3">
    <source>
        <dbReference type="ARBA" id="ARBA00022793"/>
    </source>
</evidence>
<accession>A0A8J2KVF6</accession>